<organism evidence="1 2">
    <name type="scientific">Sphaerospermopsis aphanizomenoides LEGE 00250</name>
    <dbReference type="NCBI Taxonomy" id="2777972"/>
    <lineage>
        <taxon>Bacteria</taxon>
        <taxon>Bacillati</taxon>
        <taxon>Cyanobacteriota</taxon>
        <taxon>Cyanophyceae</taxon>
        <taxon>Nostocales</taxon>
        <taxon>Aphanizomenonaceae</taxon>
        <taxon>Sphaerospermopsis</taxon>
        <taxon>Sphaerospermopsis aphanizomenoides</taxon>
    </lineage>
</organism>
<protein>
    <submittedName>
        <fullName evidence="1">DUF29 domain-containing protein</fullName>
    </submittedName>
</protein>
<sequence length="160" mass="18939">MNHQLYEQDFNLWRETIVTQIKEKHFHDIDWEHLLLELEDMGKSEKRSFLSNLTILIAHLLKLIVQSDAPEMMKGSWYSSITEHRFRIKKDLQENPSFKNYLYEVISLAYADARKLAIKESKNAKLGVRKPDESEYPLDLPFSLEQLLDDDFYGDMNGDK</sequence>
<name>A0ABR9VAF1_9CYAN</name>
<evidence type="ECO:0000313" key="2">
    <source>
        <dbReference type="Proteomes" id="UP000606776"/>
    </source>
</evidence>
<dbReference type="Proteomes" id="UP000606776">
    <property type="component" value="Unassembled WGS sequence"/>
</dbReference>
<accession>A0ABR9VAF1</accession>
<dbReference type="PANTHER" id="PTHR34235:SF3">
    <property type="entry name" value="SLR1203 PROTEIN"/>
    <property type="match status" value="1"/>
</dbReference>
<dbReference type="EMBL" id="JADEWB010000017">
    <property type="protein sequence ID" value="MBE9235462.1"/>
    <property type="molecule type" value="Genomic_DNA"/>
</dbReference>
<dbReference type="PANTHER" id="PTHR34235">
    <property type="entry name" value="SLR1203 PROTEIN-RELATED"/>
    <property type="match status" value="1"/>
</dbReference>
<proteinExistence type="predicted"/>
<comment type="caution">
    <text evidence="1">The sequence shown here is derived from an EMBL/GenBank/DDBJ whole genome shotgun (WGS) entry which is preliminary data.</text>
</comment>
<dbReference type="Gene3D" id="1.20.1220.20">
    <property type="entry name" value="Uncharcterised protein PF01724"/>
    <property type="match status" value="1"/>
</dbReference>
<dbReference type="InterPro" id="IPR002636">
    <property type="entry name" value="DUF29"/>
</dbReference>
<gene>
    <name evidence="1" type="ORF">IQ227_05275</name>
</gene>
<reference evidence="1 2" key="1">
    <citation type="submission" date="2020-10" db="EMBL/GenBank/DDBJ databases">
        <authorList>
            <person name="Castelo-Branco R."/>
            <person name="Eusebio N."/>
            <person name="Adriana R."/>
            <person name="Vieira A."/>
            <person name="Brugerolle De Fraissinette N."/>
            <person name="Rezende De Castro R."/>
            <person name="Schneider M.P."/>
            <person name="Vasconcelos V."/>
            <person name="Leao P.N."/>
        </authorList>
    </citation>
    <scope>NUCLEOTIDE SEQUENCE [LARGE SCALE GENOMIC DNA]</scope>
    <source>
        <strain evidence="1 2">LEGE 00250</strain>
    </source>
</reference>
<evidence type="ECO:0000313" key="1">
    <source>
        <dbReference type="EMBL" id="MBE9235462.1"/>
    </source>
</evidence>
<dbReference type="RefSeq" id="WP_193942122.1">
    <property type="nucleotide sequence ID" value="NZ_JADEWB010000017.1"/>
</dbReference>
<dbReference type="Pfam" id="PF01724">
    <property type="entry name" value="DUF29"/>
    <property type="match status" value="1"/>
</dbReference>
<keyword evidence="2" id="KW-1185">Reference proteome</keyword>